<name>A0A2S5A416_9SPHI</name>
<evidence type="ECO:0000313" key="1">
    <source>
        <dbReference type="EMBL" id="POY37049.1"/>
    </source>
</evidence>
<dbReference type="RefSeq" id="WP_103788659.1">
    <property type="nucleotide sequence ID" value="NZ_PQVF01000005.1"/>
</dbReference>
<dbReference type="OrthoDB" id="116695at2"/>
<evidence type="ECO:0000313" key="2">
    <source>
        <dbReference type="Proteomes" id="UP000236893"/>
    </source>
</evidence>
<gene>
    <name evidence="1" type="ORF">C3K47_08300</name>
</gene>
<dbReference type="Proteomes" id="UP000236893">
    <property type="component" value="Unassembled WGS sequence"/>
</dbReference>
<protein>
    <submittedName>
        <fullName evidence="1">Uncharacterized protein</fullName>
    </submittedName>
</protein>
<sequence>MVKKYWVVLIALMVGCQPGKKEAQQSADSLASLKETDSAVSETPYAKEINAQDTLFNDGSIPTSWSTAGFSDPVKFKLFVVSFKDWVKNDQTDSIAAHIKFPLGKIKTAEEFKNNYPKLFDEPLKRAIEDQHLNQIFRNQQGAMMGSGAIWFIESNGNYYISAINN</sequence>
<accession>A0A2S5A416</accession>
<reference evidence="1 2" key="1">
    <citation type="submission" date="2018-01" db="EMBL/GenBank/DDBJ databases">
        <authorList>
            <person name="Gaut B.S."/>
            <person name="Morton B.R."/>
            <person name="Clegg M.T."/>
            <person name="Duvall M.R."/>
        </authorList>
    </citation>
    <scope>NUCLEOTIDE SEQUENCE [LARGE SCALE GENOMIC DNA]</scope>
    <source>
        <strain evidence="1 2">HR-AV</strain>
    </source>
</reference>
<proteinExistence type="predicted"/>
<comment type="caution">
    <text evidence="1">The sequence shown here is derived from an EMBL/GenBank/DDBJ whole genome shotgun (WGS) entry which is preliminary data.</text>
</comment>
<keyword evidence="2" id="KW-1185">Reference proteome</keyword>
<organism evidence="1 2">
    <name type="scientific">Solitalea longa</name>
    <dbReference type="NCBI Taxonomy" id="2079460"/>
    <lineage>
        <taxon>Bacteria</taxon>
        <taxon>Pseudomonadati</taxon>
        <taxon>Bacteroidota</taxon>
        <taxon>Sphingobacteriia</taxon>
        <taxon>Sphingobacteriales</taxon>
        <taxon>Sphingobacteriaceae</taxon>
        <taxon>Solitalea</taxon>
    </lineage>
</organism>
<dbReference type="AlphaFoldDB" id="A0A2S5A416"/>
<dbReference type="EMBL" id="PQVF01000005">
    <property type="protein sequence ID" value="POY37049.1"/>
    <property type="molecule type" value="Genomic_DNA"/>
</dbReference>
<dbReference type="PROSITE" id="PS51257">
    <property type="entry name" value="PROKAR_LIPOPROTEIN"/>
    <property type="match status" value="1"/>
</dbReference>